<dbReference type="Pfam" id="PF00942">
    <property type="entry name" value="CBM_3"/>
    <property type="match status" value="1"/>
</dbReference>
<organism evidence="10 11">
    <name type="scientific">Mahella australiensis (strain DSM 15567 / CIP 107919 / 50-1 BON)</name>
    <dbReference type="NCBI Taxonomy" id="697281"/>
    <lineage>
        <taxon>Bacteria</taxon>
        <taxon>Bacillati</taxon>
        <taxon>Bacillota</taxon>
        <taxon>Clostridia</taxon>
        <taxon>Thermoanaerobacterales</taxon>
        <taxon>Thermoanaerobacterales Family IV. Incertae Sedis</taxon>
        <taxon>Mahella</taxon>
    </lineage>
</organism>
<dbReference type="Gene3D" id="1.50.10.10">
    <property type="match status" value="1"/>
</dbReference>
<gene>
    <name evidence="10" type="ordered locus">Mahau_1117</name>
</gene>
<dbReference type="InterPro" id="IPR008965">
    <property type="entry name" value="CBM2/CBM3_carb-bd_dom_sf"/>
</dbReference>
<protein>
    <recommendedName>
        <fullName evidence="6">Endoglucanase</fullName>
        <ecNumber evidence="6">3.2.1.4</ecNumber>
    </recommendedName>
</protein>
<dbReference type="EMBL" id="CP002360">
    <property type="protein sequence ID" value="AEE96314.1"/>
    <property type="molecule type" value="Genomic_DNA"/>
</dbReference>
<dbReference type="PROSITE" id="PS51172">
    <property type="entry name" value="CBM3"/>
    <property type="match status" value="1"/>
</dbReference>
<feature type="domain" description="CBM3" evidence="9">
    <location>
        <begin position="491"/>
        <end position="652"/>
    </location>
</feature>
<dbReference type="PROSITE" id="PS00698">
    <property type="entry name" value="GH9_3"/>
    <property type="match status" value="1"/>
</dbReference>
<dbReference type="InterPro" id="IPR008928">
    <property type="entry name" value="6-hairpin_glycosidase_sf"/>
</dbReference>
<keyword evidence="4 5" id="KW-0624">Polysaccharide degradation</keyword>
<dbReference type="RefSeq" id="WP_013780744.1">
    <property type="nucleotide sequence ID" value="NC_015520.1"/>
</dbReference>
<dbReference type="InterPro" id="IPR036116">
    <property type="entry name" value="FN3_sf"/>
</dbReference>
<accession>F4A381</accession>
<proteinExistence type="inferred from homology"/>
<dbReference type="Gene3D" id="2.60.40.710">
    <property type="entry name" value="Endoglucanase-like"/>
    <property type="match status" value="1"/>
</dbReference>
<feature type="active site" evidence="5">
    <location>
        <position position="456"/>
    </location>
</feature>
<feature type="region of interest" description="Disordered" evidence="7">
    <location>
        <begin position="744"/>
        <end position="767"/>
    </location>
</feature>
<feature type="compositionally biased region" description="Polar residues" evidence="7">
    <location>
        <begin position="744"/>
        <end position="756"/>
    </location>
</feature>
<name>F4A381_MAHA5</name>
<evidence type="ECO:0000256" key="4">
    <source>
        <dbReference type="ARBA" id="ARBA00023326"/>
    </source>
</evidence>
<dbReference type="InterPro" id="IPR036966">
    <property type="entry name" value="CBM3_sf"/>
</dbReference>
<keyword evidence="1 5" id="KW-0378">Hydrolase</keyword>
<dbReference type="InterPro" id="IPR041438">
    <property type="entry name" value="CBM64"/>
</dbReference>
<dbReference type="eggNOG" id="COG4733">
    <property type="taxonomic scope" value="Bacteria"/>
</dbReference>
<dbReference type="Proteomes" id="UP000008457">
    <property type="component" value="Chromosome"/>
</dbReference>
<keyword evidence="11" id="KW-1185">Reference proteome</keyword>
<evidence type="ECO:0000256" key="1">
    <source>
        <dbReference type="ARBA" id="ARBA00022801"/>
    </source>
</evidence>
<evidence type="ECO:0000313" key="11">
    <source>
        <dbReference type="Proteomes" id="UP000008457"/>
    </source>
</evidence>
<keyword evidence="3 5" id="KW-0326">Glycosidase</keyword>
<comment type="similarity">
    <text evidence="5 6">Belongs to the glycosyl hydrolase 9 (cellulase E) family.</text>
</comment>
<dbReference type="GO" id="GO:0030248">
    <property type="term" value="F:cellulose binding"/>
    <property type="evidence" value="ECO:0007669"/>
    <property type="project" value="InterPro"/>
</dbReference>
<evidence type="ECO:0000259" key="8">
    <source>
        <dbReference type="PROSITE" id="PS50853"/>
    </source>
</evidence>
<dbReference type="EC" id="3.2.1.4" evidence="6"/>
<dbReference type="InterPro" id="IPR001701">
    <property type="entry name" value="Glyco_hydro_9"/>
</dbReference>
<evidence type="ECO:0000259" key="9">
    <source>
        <dbReference type="PROSITE" id="PS51172"/>
    </source>
</evidence>
<dbReference type="Pfam" id="PF18666">
    <property type="entry name" value="CBM64"/>
    <property type="match status" value="1"/>
</dbReference>
<comment type="catalytic activity">
    <reaction evidence="6">
        <text>Endohydrolysis of (1-&gt;4)-beta-D-glucosidic linkages in cellulose, lichenin and cereal beta-D-glucans.</text>
        <dbReference type="EC" id="3.2.1.4"/>
    </reaction>
</comment>
<dbReference type="InterPro" id="IPR033126">
    <property type="entry name" value="Glyco_hydro_9_Asp/Glu_AS"/>
</dbReference>
<dbReference type="AlphaFoldDB" id="F4A381"/>
<dbReference type="SMART" id="SM01067">
    <property type="entry name" value="CBM_3"/>
    <property type="match status" value="1"/>
</dbReference>
<dbReference type="GO" id="GO:0030245">
    <property type="term" value="P:cellulose catabolic process"/>
    <property type="evidence" value="ECO:0007669"/>
    <property type="project" value="UniProtKB-KW"/>
</dbReference>
<evidence type="ECO:0000256" key="6">
    <source>
        <dbReference type="RuleBase" id="RU361166"/>
    </source>
</evidence>
<dbReference type="InterPro" id="IPR001956">
    <property type="entry name" value="CBM3"/>
</dbReference>
<dbReference type="SMART" id="SM00060">
    <property type="entry name" value="FN3"/>
    <property type="match status" value="1"/>
</dbReference>
<dbReference type="KEGG" id="mas:Mahau_1117"/>
<dbReference type="SUPFAM" id="SSF49384">
    <property type="entry name" value="Carbohydrate-binding domain"/>
    <property type="match status" value="1"/>
</dbReference>
<reference evidence="10 11" key="2">
    <citation type="journal article" date="2011" name="Stand. Genomic Sci.">
        <title>Complete genome sequence of Mahella australiensis type strain (50-1 BON).</title>
        <authorList>
            <person name="Sikorski J."/>
            <person name="Teshima H."/>
            <person name="Nolan M."/>
            <person name="Lucas S."/>
            <person name="Hammon N."/>
            <person name="Deshpande S."/>
            <person name="Cheng J.F."/>
            <person name="Pitluck S."/>
            <person name="Liolios K."/>
            <person name="Pagani I."/>
            <person name="Ivanova N."/>
            <person name="Huntemann M."/>
            <person name="Mavromatis K."/>
            <person name="Ovchinikova G."/>
            <person name="Pati A."/>
            <person name="Tapia R."/>
            <person name="Han C."/>
            <person name="Goodwin L."/>
            <person name="Chen A."/>
            <person name="Palaniappan K."/>
            <person name="Land M."/>
            <person name="Hauser L."/>
            <person name="Ngatchou-Djao O.D."/>
            <person name="Rohde M."/>
            <person name="Pukall R."/>
            <person name="Spring S."/>
            <person name="Abt B."/>
            <person name="Goker M."/>
            <person name="Detter J.C."/>
            <person name="Woyke T."/>
            <person name="Bristow J."/>
            <person name="Markowitz V."/>
            <person name="Hugenholtz P."/>
            <person name="Eisen J.A."/>
            <person name="Kyrpides N.C."/>
            <person name="Klenk H.P."/>
            <person name="Lapidus A."/>
        </authorList>
    </citation>
    <scope>NUCLEOTIDE SEQUENCE [LARGE SCALE GENOMIC DNA]</scope>
    <source>
        <strain evidence="11">DSM 15567 / CIP 107919 / 50-1 BON</strain>
    </source>
</reference>
<dbReference type="InterPro" id="IPR012341">
    <property type="entry name" value="6hp_glycosidase-like_sf"/>
</dbReference>
<keyword evidence="2 5" id="KW-0119">Carbohydrate metabolism</keyword>
<dbReference type="Pfam" id="PF00041">
    <property type="entry name" value="fn3"/>
    <property type="match status" value="1"/>
</dbReference>
<dbReference type="GO" id="GO:0008810">
    <property type="term" value="F:cellulase activity"/>
    <property type="evidence" value="ECO:0007669"/>
    <property type="project" value="UniProtKB-EC"/>
</dbReference>
<dbReference type="PROSITE" id="PS50853">
    <property type="entry name" value="FN3"/>
    <property type="match status" value="1"/>
</dbReference>
<dbReference type="HOGENOM" id="CLU_008926_0_2_9"/>
<keyword evidence="6" id="KW-0136">Cellulose degradation</keyword>
<dbReference type="Gene3D" id="2.60.40.10">
    <property type="entry name" value="Immunoglobulins"/>
    <property type="match status" value="1"/>
</dbReference>
<evidence type="ECO:0000256" key="3">
    <source>
        <dbReference type="ARBA" id="ARBA00023295"/>
    </source>
</evidence>
<dbReference type="SUPFAM" id="SSF48208">
    <property type="entry name" value="Six-hairpin glycosidases"/>
    <property type="match status" value="1"/>
</dbReference>
<dbReference type="InterPro" id="IPR013783">
    <property type="entry name" value="Ig-like_fold"/>
</dbReference>
<dbReference type="CDD" id="cd00063">
    <property type="entry name" value="FN3"/>
    <property type="match status" value="1"/>
</dbReference>
<feature type="domain" description="Fibronectin type-III" evidence="8">
    <location>
        <begin position="667"/>
        <end position="760"/>
    </location>
</feature>
<dbReference type="InterPro" id="IPR003961">
    <property type="entry name" value="FN3_dom"/>
</dbReference>
<dbReference type="Pfam" id="PF00759">
    <property type="entry name" value="Glyco_hydro_9"/>
    <property type="match status" value="1"/>
</dbReference>
<dbReference type="PANTHER" id="PTHR22298">
    <property type="entry name" value="ENDO-1,4-BETA-GLUCANASE"/>
    <property type="match status" value="1"/>
</dbReference>
<sequence length="851" mass="95376">MSKKKILVVAIATVLVMALLGSLTGNSSNVLAASSIKYNYAEALQKALYFYDAEKCGPGVSNGRLEWRGDCHVNDQFWGGFHDAGDHVKFGLPQSYAASTVGWAVYEFKDAFMQIGEYDHIIEILRWFNDYFMRCWDGSRFVYQVGEGSVDHNYWGPPELQKDSEYPRPYYATDTHPASDQESQAAASLAIMSLILEDEDPTYSAECLKVAEELYADAKNNRGLGYSGGFYNSSYDEDQMSWGAIWLYLATKNWDYIDDIISVDSSGNYTGYLKKIVTGPNGDWQNIWTHSWDTVWGGVFAKLAPITNDPQHWEFFRWNLEYWSHIPHENAGDTSFISWSPAGYAFLDGWGSARYNTTAQFLCLVYRKYTGDARFADWAIGQMDYLLGDNPLGISYEVGYGPEYPKHPHHRAAHGSSINSPDDPPENKHILWGALVGGPDIEDNYNDDIWDYIHNEVAIDYNAGFVGALAGYVYYYGMDQEPLDDFPPPEPPVDEYLISAKLEQENNSRTQLTVAIDAQTVHPPRYETGLSCRYFFDITEMVDAGQTINDVSVETYYDECSVIDRIPASIKGPYVWDENNNIYYVEVDWSNVPIFGDREYQFGLVSAQDQNYTYHWDPTNDYSRTDITSTMAVTQKVPVYVDGKPVYGVEPTGIPSPPPSDTTPPAAPTGLTAAAVSSNSINLDWADNTDSDLAGYKVYRSTMSGFTPGSANFVKQVTASAYTDTGLAADTTYYYKVTAVDTSGNESQPSAQASAKTQQGGGTTPPGEYTEITLPFTHDGAGEYYWKTNKLSTNPNDWSHYINSWNLDLLEINGKDYTNVWMAQHQIAPSSDGYWYIHYKGNVSSAHIEIK</sequence>
<feature type="active site" evidence="5">
    <location>
        <position position="447"/>
    </location>
</feature>
<dbReference type="STRING" id="697281.Mahau_1117"/>
<evidence type="ECO:0000256" key="7">
    <source>
        <dbReference type="SAM" id="MobiDB-lite"/>
    </source>
</evidence>
<dbReference type="SUPFAM" id="SSF49265">
    <property type="entry name" value="Fibronectin type III"/>
    <property type="match status" value="1"/>
</dbReference>
<evidence type="ECO:0000256" key="2">
    <source>
        <dbReference type="ARBA" id="ARBA00023277"/>
    </source>
</evidence>
<dbReference type="OrthoDB" id="232310at2"/>
<reference evidence="11" key="1">
    <citation type="submission" date="2010-11" db="EMBL/GenBank/DDBJ databases">
        <title>The complete genome of Mahella australiensis DSM 15567.</title>
        <authorList>
            <consortium name="US DOE Joint Genome Institute (JGI-PGF)"/>
            <person name="Lucas S."/>
            <person name="Copeland A."/>
            <person name="Lapidus A."/>
            <person name="Bruce D."/>
            <person name="Goodwin L."/>
            <person name="Pitluck S."/>
            <person name="Kyrpides N."/>
            <person name="Mavromatis K."/>
            <person name="Pagani I."/>
            <person name="Ivanova N."/>
            <person name="Teshima H."/>
            <person name="Brettin T."/>
            <person name="Detter J.C."/>
            <person name="Han C."/>
            <person name="Tapia R."/>
            <person name="Land M."/>
            <person name="Hauser L."/>
            <person name="Markowitz V."/>
            <person name="Cheng J.-F."/>
            <person name="Hugenholtz P."/>
            <person name="Woyke T."/>
            <person name="Wu D."/>
            <person name="Spring S."/>
            <person name="Pukall R."/>
            <person name="Steenblock K."/>
            <person name="Schneider S."/>
            <person name="Klenk H.-P."/>
            <person name="Eisen J.A."/>
        </authorList>
    </citation>
    <scope>NUCLEOTIDE SEQUENCE [LARGE SCALE GENOMIC DNA]</scope>
    <source>
        <strain evidence="11">DSM 15567 / CIP 107919 / 50-1 BON</strain>
    </source>
</reference>
<evidence type="ECO:0000313" key="10">
    <source>
        <dbReference type="EMBL" id="AEE96314.1"/>
    </source>
</evidence>
<evidence type="ECO:0000256" key="5">
    <source>
        <dbReference type="PROSITE-ProRule" id="PRU10060"/>
    </source>
</evidence>